<dbReference type="GO" id="GO:0005737">
    <property type="term" value="C:cytoplasm"/>
    <property type="evidence" value="ECO:0007669"/>
    <property type="project" value="TreeGrafter"/>
</dbReference>
<dbReference type="GO" id="GO:0006446">
    <property type="term" value="P:regulation of translational initiation"/>
    <property type="evidence" value="ECO:0007669"/>
    <property type="project" value="TreeGrafter"/>
</dbReference>
<gene>
    <name evidence="2" type="ORF">J7T32_004860</name>
</gene>
<dbReference type="NCBIfam" id="TIGR00257">
    <property type="entry name" value="IMPACT_YIGZ"/>
    <property type="match status" value="1"/>
</dbReference>
<dbReference type="InterPro" id="IPR015796">
    <property type="entry name" value="Impact_YigZ-like"/>
</dbReference>
<dbReference type="PANTHER" id="PTHR16301">
    <property type="entry name" value="IMPACT-RELATED"/>
    <property type="match status" value="1"/>
</dbReference>
<dbReference type="SUPFAM" id="SSF54980">
    <property type="entry name" value="EF-G C-terminal domain-like"/>
    <property type="match status" value="1"/>
</dbReference>
<comment type="caution">
    <text evidence="2">The sequence shown here is derived from an EMBL/GenBank/DDBJ whole genome shotgun (WGS) entry which is preliminary data.</text>
</comment>
<dbReference type="InterPro" id="IPR020568">
    <property type="entry name" value="Ribosomal_Su5_D2-typ_SF"/>
</dbReference>
<evidence type="ECO:0000256" key="1">
    <source>
        <dbReference type="ARBA" id="ARBA00007665"/>
    </source>
</evidence>
<evidence type="ECO:0000313" key="2">
    <source>
        <dbReference type="EMBL" id="MCM5672099.1"/>
    </source>
</evidence>
<sequence length="213" mass="24138">MSDHVITIKKEHIIENTINKSRFIAHIKPVFSEEEAKMFIEEVKQTHKEATHNCSAYTVGNQMNIQKANDDGEPTGTAGIPMLEILKKLDIHNACVVVTRYFGGIKLGGGGLIRAYSGAVRDVIYDIGRVELRNAIPTTVTINYDLTGKFEYELASTSFFLRDKVYTDKVSYKIDVVETEYDSFIEFLNRNTASQYDLEKDTPKQLPFDIETN</sequence>
<dbReference type="InterPro" id="IPR023582">
    <property type="entry name" value="Impact"/>
</dbReference>
<reference evidence="2 3" key="1">
    <citation type="submission" date="2022-06" db="EMBL/GenBank/DDBJ databases">
        <title>Staphylococcus hominis ShoR14 genome sequence.</title>
        <authorList>
            <person name="Yeo C.C."/>
            <person name="Chew C.H."/>
            <person name="Che Hamzah A.M."/>
            <person name="Al-Trad E.I."/>
        </authorList>
    </citation>
    <scope>NUCLEOTIDE SEQUENCE [LARGE SCALE GENOMIC DNA]</scope>
    <source>
        <strain evidence="2 3">ShoR14</strain>
    </source>
</reference>
<dbReference type="Pfam" id="PF01205">
    <property type="entry name" value="Impact_N"/>
    <property type="match status" value="1"/>
</dbReference>
<evidence type="ECO:0000313" key="3">
    <source>
        <dbReference type="Proteomes" id="UP000665944"/>
    </source>
</evidence>
<dbReference type="SUPFAM" id="SSF54211">
    <property type="entry name" value="Ribosomal protein S5 domain 2-like"/>
    <property type="match status" value="1"/>
</dbReference>
<dbReference type="Proteomes" id="UP000665944">
    <property type="component" value="Unassembled WGS sequence"/>
</dbReference>
<dbReference type="InterPro" id="IPR001498">
    <property type="entry name" value="Impact_N"/>
</dbReference>
<keyword evidence="3" id="KW-1185">Reference proteome</keyword>
<comment type="similarity">
    <text evidence="1">Belongs to the IMPACT family.</text>
</comment>
<proteinExistence type="inferred from homology"/>
<accession>A0A1L8Y588</accession>
<protein>
    <submittedName>
        <fullName evidence="2">YigZ family protein</fullName>
    </submittedName>
</protein>
<dbReference type="EMBL" id="JAGHKT020000004">
    <property type="protein sequence ID" value="MCM5672099.1"/>
    <property type="molecule type" value="Genomic_DNA"/>
</dbReference>
<dbReference type="InterPro" id="IPR035647">
    <property type="entry name" value="EFG_III/V"/>
</dbReference>
<dbReference type="RefSeq" id="WP_017175931.1">
    <property type="nucleotide sequence ID" value="NZ_CABMJU010000034.1"/>
</dbReference>
<dbReference type="PANTHER" id="PTHR16301:SF20">
    <property type="entry name" value="IMPACT FAMILY MEMBER YIGZ"/>
    <property type="match status" value="1"/>
</dbReference>
<dbReference type="InterPro" id="IPR015269">
    <property type="entry name" value="UPF0029_Impact_C"/>
</dbReference>
<dbReference type="InterPro" id="IPR036956">
    <property type="entry name" value="Impact_N_sf"/>
</dbReference>
<dbReference type="eggNOG" id="COG1739">
    <property type="taxonomic scope" value="Bacteria"/>
</dbReference>
<dbReference type="Pfam" id="PF09186">
    <property type="entry name" value="DUF1949"/>
    <property type="match status" value="1"/>
</dbReference>
<dbReference type="Gene3D" id="3.30.230.30">
    <property type="entry name" value="Impact, N-terminal domain"/>
    <property type="match status" value="1"/>
</dbReference>
<dbReference type="PROSITE" id="PS00910">
    <property type="entry name" value="UPF0029"/>
    <property type="match status" value="1"/>
</dbReference>
<dbReference type="AlphaFoldDB" id="A0A1L8Y588"/>
<dbReference type="InterPro" id="IPR020569">
    <property type="entry name" value="UPF0029_Impact_CS"/>
</dbReference>
<name>A0A1L8Y588_STAHO</name>
<organism evidence="2 3">
    <name type="scientific">Staphylococcus hominis</name>
    <dbReference type="NCBI Taxonomy" id="1290"/>
    <lineage>
        <taxon>Bacteria</taxon>
        <taxon>Bacillati</taxon>
        <taxon>Bacillota</taxon>
        <taxon>Bacilli</taxon>
        <taxon>Bacillales</taxon>
        <taxon>Staphylococcaceae</taxon>
        <taxon>Staphylococcus</taxon>
    </lineage>
</organism>